<dbReference type="Gene3D" id="2.160.20.80">
    <property type="entry name" value="E3 ubiquitin-protein ligase SopA"/>
    <property type="match status" value="1"/>
</dbReference>
<dbReference type="Pfam" id="PF00805">
    <property type="entry name" value="Pentapeptide"/>
    <property type="match status" value="1"/>
</dbReference>
<comment type="caution">
    <text evidence="1">The sequence shown here is derived from an EMBL/GenBank/DDBJ whole genome shotgun (WGS) entry which is preliminary data.</text>
</comment>
<keyword evidence="2" id="KW-1185">Reference proteome</keyword>
<dbReference type="OrthoDB" id="154708at2"/>
<dbReference type="EMBL" id="SZQA01000020">
    <property type="protein sequence ID" value="TKK86583.1"/>
    <property type="molecule type" value="Genomic_DNA"/>
</dbReference>
<dbReference type="InterPro" id="IPR001646">
    <property type="entry name" value="5peptide_repeat"/>
</dbReference>
<evidence type="ECO:0000313" key="1">
    <source>
        <dbReference type="EMBL" id="TKK86583.1"/>
    </source>
</evidence>
<accession>A0A4V5UZ93</accession>
<organism evidence="1 2">
    <name type="scientific">Herbidospora galbida</name>
    <dbReference type="NCBI Taxonomy" id="2575442"/>
    <lineage>
        <taxon>Bacteria</taxon>
        <taxon>Bacillati</taxon>
        <taxon>Actinomycetota</taxon>
        <taxon>Actinomycetes</taxon>
        <taxon>Streptosporangiales</taxon>
        <taxon>Streptosporangiaceae</taxon>
        <taxon>Herbidospora</taxon>
    </lineage>
</organism>
<proteinExistence type="predicted"/>
<dbReference type="InterPro" id="IPR051082">
    <property type="entry name" value="Pentapeptide-BTB/POZ_domain"/>
</dbReference>
<dbReference type="RefSeq" id="WP_137248777.1">
    <property type="nucleotide sequence ID" value="NZ_SZQA01000020.1"/>
</dbReference>
<dbReference type="PANTHER" id="PTHR14136">
    <property type="entry name" value="BTB_POZ DOMAIN-CONTAINING PROTEIN KCTD9"/>
    <property type="match status" value="1"/>
</dbReference>
<evidence type="ECO:0000313" key="2">
    <source>
        <dbReference type="Proteomes" id="UP000308705"/>
    </source>
</evidence>
<name>A0A4V5UZ93_9ACTN</name>
<gene>
    <name evidence="1" type="ORF">FDA94_21000</name>
</gene>
<sequence>MIDLRSDCASCAGLCCVELPFTRSADFPLDKPAGKPCANLAGDFRCRIHDRLIDSGYRGCVTFDCFGAGQRVTREKLDVALFPLMRQLHELLWYLDEAGRYGHAADLREETEALAASPVIDAFAVDALRGRIGARLGEISERVRGPAREMRRDLAGARLRGQDLRKVSLRGRLLIGADLRGADLRGADLLGADLRGTDVRGADLRGALFLTPPQVAAARGDGETRLDLDRPGHWR</sequence>
<dbReference type="AlphaFoldDB" id="A0A4V5UZ93"/>
<dbReference type="SUPFAM" id="SSF141571">
    <property type="entry name" value="Pentapeptide repeat-like"/>
    <property type="match status" value="1"/>
</dbReference>
<dbReference type="PANTHER" id="PTHR14136:SF17">
    <property type="entry name" value="BTB_POZ DOMAIN-CONTAINING PROTEIN KCTD9"/>
    <property type="match status" value="1"/>
</dbReference>
<reference evidence="1 2" key="1">
    <citation type="submission" date="2019-04" db="EMBL/GenBank/DDBJ databases">
        <title>Herbidospora sp. NEAU-GS14.nov., a novel actinomycete isolated from soil.</title>
        <authorList>
            <person name="Han L."/>
        </authorList>
    </citation>
    <scope>NUCLEOTIDE SEQUENCE [LARGE SCALE GENOMIC DNA]</scope>
    <source>
        <strain evidence="1 2">NEAU-GS14</strain>
    </source>
</reference>
<protein>
    <submittedName>
        <fullName evidence="1">Pentapeptide repeat-containing protein</fullName>
    </submittedName>
</protein>
<dbReference type="Proteomes" id="UP000308705">
    <property type="component" value="Unassembled WGS sequence"/>
</dbReference>